<evidence type="ECO:0000256" key="1">
    <source>
        <dbReference type="ARBA" id="ARBA00001974"/>
    </source>
</evidence>
<keyword evidence="3" id="KW-0285">Flavoprotein</keyword>
<dbReference type="PANTHER" id="PTHR42973">
    <property type="entry name" value="BINDING OXIDOREDUCTASE, PUTATIVE (AFU_ORTHOLOGUE AFUA_1G17690)-RELATED"/>
    <property type="match status" value="1"/>
</dbReference>
<dbReference type="Gene3D" id="3.30.465.10">
    <property type="match status" value="1"/>
</dbReference>
<evidence type="ECO:0000256" key="5">
    <source>
        <dbReference type="ARBA" id="ARBA00023002"/>
    </source>
</evidence>
<dbReference type="Proteomes" id="UP000283269">
    <property type="component" value="Unassembled WGS sequence"/>
</dbReference>
<dbReference type="InterPro" id="IPR016166">
    <property type="entry name" value="FAD-bd_PCMH"/>
</dbReference>
<dbReference type="GO" id="GO:0016491">
    <property type="term" value="F:oxidoreductase activity"/>
    <property type="evidence" value="ECO:0007669"/>
    <property type="project" value="UniProtKB-KW"/>
</dbReference>
<evidence type="ECO:0000313" key="9">
    <source>
        <dbReference type="Proteomes" id="UP000283269"/>
    </source>
</evidence>
<dbReference type="SUPFAM" id="SSF56176">
    <property type="entry name" value="FAD-binding/transporter-associated domain-like"/>
    <property type="match status" value="2"/>
</dbReference>
<evidence type="ECO:0000313" key="8">
    <source>
        <dbReference type="EMBL" id="PPQ78980.1"/>
    </source>
</evidence>
<dbReference type="InterPro" id="IPR016169">
    <property type="entry name" value="FAD-bd_PCMH_sub2"/>
</dbReference>
<dbReference type="OrthoDB" id="9996127at2759"/>
<comment type="cofactor">
    <cofactor evidence="1">
        <name>FAD</name>
        <dbReference type="ChEBI" id="CHEBI:57692"/>
    </cofactor>
</comment>
<dbReference type="PANTHER" id="PTHR42973:SF39">
    <property type="entry name" value="FAD-BINDING PCMH-TYPE DOMAIN-CONTAINING PROTEIN"/>
    <property type="match status" value="1"/>
</dbReference>
<name>A0A409WKN6_PSICY</name>
<evidence type="ECO:0000259" key="7">
    <source>
        <dbReference type="PROSITE" id="PS51387"/>
    </source>
</evidence>
<dbReference type="InterPro" id="IPR016167">
    <property type="entry name" value="FAD-bd_PCMH_sub1"/>
</dbReference>
<dbReference type="Gene3D" id="3.30.43.10">
    <property type="entry name" value="Uridine Diphospho-n-acetylenolpyruvylglucosamine Reductase, domain 2"/>
    <property type="match status" value="1"/>
</dbReference>
<evidence type="ECO:0000256" key="6">
    <source>
        <dbReference type="SAM" id="MobiDB-lite"/>
    </source>
</evidence>
<evidence type="ECO:0000256" key="4">
    <source>
        <dbReference type="ARBA" id="ARBA00022827"/>
    </source>
</evidence>
<feature type="compositionally biased region" description="Polar residues" evidence="6">
    <location>
        <begin position="123"/>
        <end position="136"/>
    </location>
</feature>
<keyword evidence="9" id="KW-1185">Reference proteome</keyword>
<dbReference type="InterPro" id="IPR012951">
    <property type="entry name" value="BBE"/>
</dbReference>
<feature type="compositionally biased region" description="Low complexity" evidence="6">
    <location>
        <begin position="190"/>
        <end position="211"/>
    </location>
</feature>
<feature type="domain" description="FAD-binding PCMH-type" evidence="7">
    <location>
        <begin position="323"/>
        <end position="455"/>
    </location>
</feature>
<comment type="caution">
    <text evidence="8">The sequence shown here is derived from an EMBL/GenBank/DDBJ whole genome shotgun (WGS) entry which is preliminary data.</text>
</comment>
<evidence type="ECO:0000256" key="3">
    <source>
        <dbReference type="ARBA" id="ARBA00022630"/>
    </source>
</evidence>
<feature type="region of interest" description="Disordered" evidence="6">
    <location>
        <begin position="123"/>
        <end position="148"/>
    </location>
</feature>
<dbReference type="STRING" id="93625.A0A409WKN6"/>
<dbReference type="AlphaFoldDB" id="A0A409WKN6"/>
<feature type="region of interest" description="Disordered" evidence="6">
    <location>
        <begin position="165"/>
        <end position="238"/>
    </location>
</feature>
<organism evidence="8 9">
    <name type="scientific">Psilocybe cyanescens</name>
    <dbReference type="NCBI Taxonomy" id="93625"/>
    <lineage>
        <taxon>Eukaryota</taxon>
        <taxon>Fungi</taxon>
        <taxon>Dikarya</taxon>
        <taxon>Basidiomycota</taxon>
        <taxon>Agaricomycotina</taxon>
        <taxon>Agaricomycetes</taxon>
        <taxon>Agaricomycetidae</taxon>
        <taxon>Agaricales</taxon>
        <taxon>Agaricineae</taxon>
        <taxon>Strophariaceae</taxon>
        <taxon>Psilocybe</taxon>
    </lineage>
</organism>
<accession>A0A409WKN6</accession>
<gene>
    <name evidence="8" type="ORF">CVT25_002264</name>
</gene>
<evidence type="ECO:0000256" key="2">
    <source>
        <dbReference type="ARBA" id="ARBA00005466"/>
    </source>
</evidence>
<dbReference type="Pfam" id="PF08031">
    <property type="entry name" value="BBE"/>
    <property type="match status" value="1"/>
</dbReference>
<proteinExistence type="inferred from homology"/>
<keyword evidence="4" id="KW-0274">FAD</keyword>
<dbReference type="InterPro" id="IPR036318">
    <property type="entry name" value="FAD-bd_PCMH-like_sf"/>
</dbReference>
<dbReference type="InterPro" id="IPR050416">
    <property type="entry name" value="FAD-linked_Oxidoreductase"/>
</dbReference>
<dbReference type="GO" id="GO:0071949">
    <property type="term" value="F:FAD binding"/>
    <property type="evidence" value="ECO:0007669"/>
    <property type="project" value="InterPro"/>
</dbReference>
<sequence>MSPTFSPLSKELYEELGSACRGQVYRRDEPGFSDYSTIFNGNVVSASKAVVCPLDAEDVSKIVLFCVKHSLSPSVKAGGYGTAGWAIGGDIIIDLSKLVEVDIEPPNEDGSFTSLSDVASANSKGKKAQTNLSVASSGKRRREEDANLRHYDSASLAVASFLRGPPFPRSTLGDGPSPSVRRRIDHHESSSSSLSPAPVISQTSSGSSNSESDFREQSSSTVATTPSPPPGDSATIGNVIHLPTVPINNGLPGANPFGYLDTTNNFPPAPPPTALQSSYNASPMLSSWGTASNSIFANGPLNFGQMQMQIPAQAEPIHPHAFVTFGAGMRQKEIDTYTAQQKLEARYITGSGDGIPYHVPFAAHPVGSSIMILGGFGFLSRLHGLSVDNLVEVEMVLADGRIVIASENEYTGAPQTLSGNRTSLMKWTTDLFYAVRGAGPCFGIATRYKAKAYPVPVVFAGNLIYRFNKATAPSLIKHFRDCVKGAPRELYANVLLTAGPAGKDSLVVVQMCYVGPKEKGQEYLAAISSWDGERCLLNEVNEKSFLHQQDSVAQVLRGKAGRQWFIRSALISSLPDDIINETVLQFADTPVGCTWLFELAGGAISDFEHTCIPKSQREASFTIAALHQWEMEIDDDRCIDSAEEWIAGTLKPVHVGGPLPSFLGRHEPAERVKACFGSNWSRLCEIKGFYDPKNLFKNSFWPLDAAGEIVEPQTHEPPTPEFLTTSVRGQKRKIFT</sequence>
<reference evidence="8 9" key="1">
    <citation type="journal article" date="2018" name="Evol. Lett.">
        <title>Horizontal gene cluster transfer increased hallucinogenic mushroom diversity.</title>
        <authorList>
            <person name="Reynolds H.T."/>
            <person name="Vijayakumar V."/>
            <person name="Gluck-Thaler E."/>
            <person name="Korotkin H.B."/>
            <person name="Matheny P.B."/>
            <person name="Slot J.C."/>
        </authorList>
    </citation>
    <scope>NUCLEOTIDE SEQUENCE [LARGE SCALE GENOMIC DNA]</scope>
    <source>
        <strain evidence="8 9">2631</strain>
    </source>
</reference>
<dbReference type="InParanoid" id="A0A409WKN6"/>
<protein>
    <recommendedName>
        <fullName evidence="7">FAD-binding PCMH-type domain-containing protein</fullName>
    </recommendedName>
</protein>
<dbReference type="EMBL" id="NHYD01003396">
    <property type="protein sequence ID" value="PPQ78980.1"/>
    <property type="molecule type" value="Genomic_DNA"/>
</dbReference>
<keyword evidence="5" id="KW-0560">Oxidoreductase</keyword>
<dbReference type="Gene3D" id="3.40.462.20">
    <property type="match status" value="1"/>
</dbReference>
<comment type="similarity">
    <text evidence="2">Belongs to the oxygen-dependent FAD-linked oxidoreductase family.</text>
</comment>
<dbReference type="PROSITE" id="PS51387">
    <property type="entry name" value="FAD_PCMH"/>
    <property type="match status" value="1"/>
</dbReference>